<keyword evidence="3" id="KW-1185">Reference proteome</keyword>
<organism evidence="2 3">
    <name type="scientific">Pedobacter steynii</name>
    <dbReference type="NCBI Taxonomy" id="430522"/>
    <lineage>
        <taxon>Bacteria</taxon>
        <taxon>Pseudomonadati</taxon>
        <taxon>Bacteroidota</taxon>
        <taxon>Sphingobacteriia</taxon>
        <taxon>Sphingobacteriales</taxon>
        <taxon>Sphingobacteriaceae</taxon>
        <taxon>Pedobacter</taxon>
    </lineage>
</organism>
<dbReference type="InterPro" id="IPR051918">
    <property type="entry name" value="STPP_CPPED1"/>
</dbReference>
<dbReference type="PROSITE" id="PS51318">
    <property type="entry name" value="TAT"/>
    <property type="match status" value="1"/>
</dbReference>
<dbReference type="PANTHER" id="PTHR43143:SF1">
    <property type="entry name" value="SERINE_THREONINE-PROTEIN PHOSPHATASE CPPED1"/>
    <property type="match status" value="1"/>
</dbReference>
<dbReference type="Gene3D" id="3.60.21.10">
    <property type="match status" value="1"/>
</dbReference>
<dbReference type="SUPFAM" id="SSF56300">
    <property type="entry name" value="Metallo-dependent phosphatases"/>
    <property type="match status" value="1"/>
</dbReference>
<dbReference type="InterPro" id="IPR006311">
    <property type="entry name" value="TAT_signal"/>
</dbReference>
<dbReference type="RefSeq" id="WP_069380447.1">
    <property type="nucleotide sequence ID" value="NZ_CP017141.1"/>
</dbReference>
<feature type="domain" description="Calcineurin-like phosphoesterase" evidence="1">
    <location>
        <begin position="41"/>
        <end position="217"/>
    </location>
</feature>
<evidence type="ECO:0000313" key="3">
    <source>
        <dbReference type="Proteomes" id="UP000094313"/>
    </source>
</evidence>
<protein>
    <submittedName>
        <fullName evidence="2">Metallophosphoesterase</fullName>
    </submittedName>
</protein>
<accession>A0A1D7QJI2</accession>
<reference evidence="2 3" key="1">
    <citation type="submission" date="2016-08" db="EMBL/GenBank/DDBJ databases">
        <authorList>
            <person name="Seilhamer J.J."/>
        </authorList>
    </citation>
    <scope>NUCLEOTIDE SEQUENCE [LARGE SCALE GENOMIC DNA]</scope>
    <source>
        <strain evidence="2 3">DX4</strain>
    </source>
</reference>
<gene>
    <name evidence="2" type="ORF">BFS30_17335</name>
</gene>
<dbReference type="GO" id="GO:0016787">
    <property type="term" value="F:hydrolase activity"/>
    <property type="evidence" value="ECO:0007669"/>
    <property type="project" value="InterPro"/>
</dbReference>
<dbReference type="OrthoDB" id="9816081at2"/>
<proteinExistence type="predicted"/>
<dbReference type="Proteomes" id="UP000094313">
    <property type="component" value="Chromosome"/>
</dbReference>
<evidence type="ECO:0000259" key="1">
    <source>
        <dbReference type="Pfam" id="PF00149"/>
    </source>
</evidence>
<name>A0A1D7QJI2_9SPHI</name>
<sequence length="273" mass="31459">MNSSRRHFIKNISFATALLVGGGVKFLTASEVHELKATVKLRFAVASDGHYGQAKTQFDEFFSTITQQINGFHQQNRLDFCVINGDIIHDDKDLLLKAKQKIDQLTMPYYVTRGNHDKVSPEHWESVWKTPLNHDVVIRKNAILLGNTSNEKGEYLSPDLKWLEEKLNAHRKLEHTFIFLHIPQAKWTANAIDTPAFFELLKKYPNVKAVFHGHEHDQDGVKMKDNIPYLFDTHFGGNWGTSYKGFRVVELLKDNSMLTYLMNPTEKINILTY</sequence>
<dbReference type="InterPro" id="IPR029052">
    <property type="entry name" value="Metallo-depent_PP-like"/>
</dbReference>
<dbReference type="EMBL" id="CP017141">
    <property type="protein sequence ID" value="AOM78783.1"/>
    <property type="molecule type" value="Genomic_DNA"/>
</dbReference>
<dbReference type="AlphaFoldDB" id="A0A1D7QJI2"/>
<dbReference type="KEGG" id="psty:BFS30_17335"/>
<dbReference type="PANTHER" id="PTHR43143">
    <property type="entry name" value="METALLOPHOSPHOESTERASE, CALCINEURIN SUPERFAMILY"/>
    <property type="match status" value="1"/>
</dbReference>
<dbReference type="InterPro" id="IPR004843">
    <property type="entry name" value="Calcineurin-like_PHP"/>
</dbReference>
<dbReference type="Pfam" id="PF00149">
    <property type="entry name" value="Metallophos"/>
    <property type="match status" value="1"/>
</dbReference>
<evidence type="ECO:0000313" key="2">
    <source>
        <dbReference type="EMBL" id="AOM78783.1"/>
    </source>
</evidence>